<dbReference type="InterPro" id="IPR041078">
    <property type="entry name" value="Plavaka"/>
</dbReference>
<dbReference type="Pfam" id="PF18759">
    <property type="entry name" value="Plavaka"/>
    <property type="match status" value="1"/>
</dbReference>
<keyword evidence="2" id="KW-1185">Reference proteome</keyword>
<organism evidence="1 2">
    <name type="scientific">Dendrothele bispora (strain CBS 962.96)</name>
    <dbReference type="NCBI Taxonomy" id="1314807"/>
    <lineage>
        <taxon>Eukaryota</taxon>
        <taxon>Fungi</taxon>
        <taxon>Dikarya</taxon>
        <taxon>Basidiomycota</taxon>
        <taxon>Agaricomycotina</taxon>
        <taxon>Agaricomycetes</taxon>
        <taxon>Agaricomycetidae</taxon>
        <taxon>Agaricales</taxon>
        <taxon>Agaricales incertae sedis</taxon>
        <taxon>Dendrothele</taxon>
    </lineage>
</organism>
<evidence type="ECO:0000313" key="1">
    <source>
        <dbReference type="EMBL" id="THU99853.1"/>
    </source>
</evidence>
<sequence>MPETELDKEPQDADAIPQNVIYVDSELDYFGIYRSYPETTATIPDEEVPISDICVGPSLPSAPLSGNPYSVFGTVLSNARSFVQNLFTPFSNASEYRLISWFYRRDSKSLADLDDLVQNVLLAGDFQLEDLEGFSTVRIMRQMDEHRGARAAFREEDGWIESSVKIPLPAEGFCVPESEVATLEIDGIFHRDMLDVITSVFESPASNNFHYSPHKLHRQQFPRSASPEHLRSKLYDSDAFIREYESVTQAEHKRRQSSPPTSEDPDVPIGIASIMCWSDSTHLSSFGDKSAWPVYMYLGNQSKYERGKPSAFAAHHIAYILKVKCFFTVD</sequence>
<name>A0A4S8MCY5_DENBC</name>
<proteinExistence type="predicted"/>
<evidence type="ECO:0000313" key="2">
    <source>
        <dbReference type="Proteomes" id="UP000297245"/>
    </source>
</evidence>
<dbReference type="Proteomes" id="UP000297245">
    <property type="component" value="Unassembled WGS sequence"/>
</dbReference>
<gene>
    <name evidence="1" type="ORF">K435DRAFT_658207</name>
</gene>
<reference evidence="1 2" key="1">
    <citation type="journal article" date="2019" name="Nat. Ecol. Evol.">
        <title>Megaphylogeny resolves global patterns of mushroom evolution.</title>
        <authorList>
            <person name="Varga T."/>
            <person name="Krizsan K."/>
            <person name="Foldi C."/>
            <person name="Dima B."/>
            <person name="Sanchez-Garcia M."/>
            <person name="Sanchez-Ramirez S."/>
            <person name="Szollosi G.J."/>
            <person name="Szarkandi J.G."/>
            <person name="Papp V."/>
            <person name="Albert L."/>
            <person name="Andreopoulos W."/>
            <person name="Angelini C."/>
            <person name="Antonin V."/>
            <person name="Barry K.W."/>
            <person name="Bougher N.L."/>
            <person name="Buchanan P."/>
            <person name="Buyck B."/>
            <person name="Bense V."/>
            <person name="Catcheside P."/>
            <person name="Chovatia M."/>
            <person name="Cooper J."/>
            <person name="Damon W."/>
            <person name="Desjardin D."/>
            <person name="Finy P."/>
            <person name="Geml J."/>
            <person name="Haridas S."/>
            <person name="Hughes K."/>
            <person name="Justo A."/>
            <person name="Karasinski D."/>
            <person name="Kautmanova I."/>
            <person name="Kiss B."/>
            <person name="Kocsube S."/>
            <person name="Kotiranta H."/>
            <person name="LaButti K.M."/>
            <person name="Lechner B.E."/>
            <person name="Liimatainen K."/>
            <person name="Lipzen A."/>
            <person name="Lukacs Z."/>
            <person name="Mihaltcheva S."/>
            <person name="Morgado L.N."/>
            <person name="Niskanen T."/>
            <person name="Noordeloos M.E."/>
            <person name="Ohm R.A."/>
            <person name="Ortiz-Santana B."/>
            <person name="Ovrebo C."/>
            <person name="Racz N."/>
            <person name="Riley R."/>
            <person name="Savchenko A."/>
            <person name="Shiryaev A."/>
            <person name="Soop K."/>
            <person name="Spirin V."/>
            <person name="Szebenyi C."/>
            <person name="Tomsovsky M."/>
            <person name="Tulloss R.E."/>
            <person name="Uehling J."/>
            <person name="Grigoriev I.V."/>
            <person name="Vagvolgyi C."/>
            <person name="Papp T."/>
            <person name="Martin F.M."/>
            <person name="Miettinen O."/>
            <person name="Hibbett D.S."/>
            <person name="Nagy L.G."/>
        </authorList>
    </citation>
    <scope>NUCLEOTIDE SEQUENCE [LARGE SCALE GENOMIC DNA]</scope>
    <source>
        <strain evidence="1 2">CBS 962.96</strain>
    </source>
</reference>
<dbReference type="AlphaFoldDB" id="A0A4S8MCY5"/>
<accession>A0A4S8MCY5</accession>
<dbReference type="EMBL" id="ML179113">
    <property type="protein sequence ID" value="THU99853.1"/>
    <property type="molecule type" value="Genomic_DNA"/>
</dbReference>
<dbReference type="OrthoDB" id="3208495at2759"/>
<protein>
    <submittedName>
        <fullName evidence="1">Uncharacterized protein</fullName>
    </submittedName>
</protein>